<feature type="compositionally biased region" description="Polar residues" evidence="4">
    <location>
        <begin position="728"/>
        <end position="742"/>
    </location>
</feature>
<evidence type="ECO:0000256" key="3">
    <source>
        <dbReference type="PROSITE-ProRule" id="PRU00108"/>
    </source>
</evidence>
<dbReference type="Proteomes" id="UP000215914">
    <property type="component" value="Chromosome 4"/>
</dbReference>
<dbReference type="GO" id="GO:0005634">
    <property type="term" value="C:nucleus"/>
    <property type="evidence" value="ECO:0000318"/>
    <property type="project" value="GO_Central"/>
</dbReference>
<feature type="region of interest" description="Disordered" evidence="4">
    <location>
        <begin position="935"/>
        <end position="975"/>
    </location>
</feature>
<dbReference type="PROSITE" id="PS50071">
    <property type="entry name" value="HOMEOBOX_2"/>
    <property type="match status" value="1"/>
</dbReference>
<feature type="compositionally biased region" description="Polar residues" evidence="4">
    <location>
        <begin position="475"/>
        <end position="484"/>
    </location>
</feature>
<dbReference type="SUPFAM" id="SSF46689">
    <property type="entry name" value="Homeodomain-like"/>
    <property type="match status" value="1"/>
</dbReference>
<dbReference type="STRING" id="4232.A0A251V0D1"/>
<evidence type="ECO:0000259" key="5">
    <source>
        <dbReference type="PROSITE" id="PS50071"/>
    </source>
</evidence>
<feature type="region of interest" description="Disordered" evidence="4">
    <location>
        <begin position="710"/>
        <end position="742"/>
    </location>
</feature>
<dbReference type="GO" id="GO:0010228">
    <property type="term" value="P:vegetative to reproductive phase transition of meristem"/>
    <property type="evidence" value="ECO:0000318"/>
    <property type="project" value="GO_Central"/>
</dbReference>
<evidence type="ECO:0000313" key="8">
    <source>
        <dbReference type="Proteomes" id="UP000215914"/>
    </source>
</evidence>
<dbReference type="InterPro" id="IPR001356">
    <property type="entry name" value="HD"/>
</dbReference>
<protein>
    <submittedName>
        <fullName evidence="7">Putative homeodomain-like, Transcription factor IIS</fullName>
    </submittedName>
    <submittedName>
        <fullName evidence="6">Transcription factor HB-other family</fullName>
    </submittedName>
</protein>
<dbReference type="GO" id="GO:0003677">
    <property type="term" value="F:DNA binding"/>
    <property type="evidence" value="ECO:0007669"/>
    <property type="project" value="UniProtKB-UniRule"/>
</dbReference>
<keyword evidence="8" id="KW-1185">Reference proteome</keyword>
<evidence type="ECO:0000256" key="1">
    <source>
        <dbReference type="ARBA" id="ARBA00004123"/>
    </source>
</evidence>
<keyword evidence="3 7" id="KW-0371">Homeobox</keyword>
<dbReference type="Gene3D" id="1.10.10.60">
    <property type="entry name" value="Homeodomain-like"/>
    <property type="match status" value="1"/>
</dbReference>
<dbReference type="PANTHER" id="PTHR33400:SF6">
    <property type="entry name" value="HOMEOBOX PROTEIN LUMINIDEPENDENS"/>
    <property type="match status" value="1"/>
</dbReference>
<dbReference type="OrthoDB" id="1920276at2759"/>
<evidence type="ECO:0000256" key="4">
    <source>
        <dbReference type="SAM" id="MobiDB-lite"/>
    </source>
</evidence>
<dbReference type="SUPFAM" id="SSF47676">
    <property type="entry name" value="Conserved domain common to transcription factors TFIIS, elongin A, CRSP70"/>
    <property type="match status" value="1"/>
</dbReference>
<dbReference type="EMBL" id="MNCJ02000319">
    <property type="protein sequence ID" value="KAF5811123.1"/>
    <property type="molecule type" value="Genomic_DNA"/>
</dbReference>
<dbReference type="SMART" id="SM00389">
    <property type="entry name" value="HOX"/>
    <property type="match status" value="1"/>
</dbReference>
<dbReference type="FunCoup" id="A0A251V0D1">
    <property type="interactions" value="2646"/>
</dbReference>
<dbReference type="AlphaFoldDB" id="A0A251V0D1"/>
<keyword evidence="3" id="KW-0539">Nucleus</keyword>
<feature type="region of interest" description="Disordered" evidence="4">
    <location>
        <begin position="388"/>
        <end position="413"/>
    </location>
</feature>
<dbReference type="InParanoid" id="A0A251V0D1"/>
<dbReference type="InterPro" id="IPR035441">
    <property type="entry name" value="TFIIS/LEDGF_dom_sf"/>
</dbReference>
<dbReference type="Gramene" id="mRNA:HanXRQr2_Chr04g0177801">
    <property type="protein sequence ID" value="mRNA:HanXRQr2_Chr04g0177801"/>
    <property type="gene ID" value="HanXRQr2_Chr04g0177801"/>
</dbReference>
<feature type="domain" description="Homeobox" evidence="5">
    <location>
        <begin position="68"/>
        <end position="128"/>
    </location>
</feature>
<accession>A0A251V0D1</accession>
<reference evidence="6 8" key="1">
    <citation type="journal article" date="2017" name="Nature">
        <title>The sunflower genome provides insights into oil metabolism, flowering and Asterid evolution.</title>
        <authorList>
            <person name="Badouin H."/>
            <person name="Gouzy J."/>
            <person name="Grassa C.J."/>
            <person name="Murat F."/>
            <person name="Staton S.E."/>
            <person name="Cottret L."/>
            <person name="Lelandais-Briere C."/>
            <person name="Owens G.L."/>
            <person name="Carrere S."/>
            <person name="Mayjonade B."/>
            <person name="Legrand L."/>
            <person name="Gill N."/>
            <person name="Kane N.C."/>
            <person name="Bowers J.E."/>
            <person name="Hubner S."/>
            <person name="Bellec A."/>
            <person name="Berard A."/>
            <person name="Berges H."/>
            <person name="Blanchet N."/>
            <person name="Boniface M.C."/>
            <person name="Brunel D."/>
            <person name="Catrice O."/>
            <person name="Chaidir N."/>
            <person name="Claudel C."/>
            <person name="Donnadieu C."/>
            <person name="Faraut T."/>
            <person name="Fievet G."/>
            <person name="Helmstetter N."/>
            <person name="King M."/>
            <person name="Knapp S.J."/>
            <person name="Lai Z."/>
            <person name="Le Paslier M.C."/>
            <person name="Lippi Y."/>
            <person name="Lorenzon L."/>
            <person name="Mandel J.R."/>
            <person name="Marage G."/>
            <person name="Marchand G."/>
            <person name="Marquand E."/>
            <person name="Bret-Mestries E."/>
            <person name="Morien E."/>
            <person name="Nambeesan S."/>
            <person name="Nguyen T."/>
            <person name="Pegot-Espagnet P."/>
            <person name="Pouilly N."/>
            <person name="Raftis F."/>
            <person name="Sallet E."/>
            <person name="Schiex T."/>
            <person name="Thomas J."/>
            <person name="Vandecasteele C."/>
            <person name="Vares D."/>
            <person name="Vear F."/>
            <person name="Vautrin S."/>
            <person name="Crespi M."/>
            <person name="Mangin B."/>
            <person name="Burke J.M."/>
            <person name="Salse J."/>
            <person name="Munos S."/>
            <person name="Vincourt P."/>
            <person name="Rieseberg L.H."/>
            <person name="Langlade N.B."/>
        </authorList>
    </citation>
    <scope>NUCLEOTIDE SEQUENCE [LARGE SCALE GENOMIC DNA]</scope>
    <source>
        <strain evidence="8">cv. SF193</strain>
        <tissue evidence="6">Leaves</tissue>
    </source>
</reference>
<evidence type="ECO:0000313" key="6">
    <source>
        <dbReference type="EMBL" id="KAF5811123.1"/>
    </source>
</evidence>
<dbReference type="InterPro" id="IPR009057">
    <property type="entry name" value="Homeodomain-like_sf"/>
</dbReference>
<reference evidence="7" key="2">
    <citation type="submission" date="2017-02" db="EMBL/GenBank/DDBJ databases">
        <title>Sunflower complete genome.</title>
        <authorList>
            <person name="Langlade N."/>
            <person name="Munos S."/>
        </authorList>
    </citation>
    <scope>NUCLEOTIDE SEQUENCE [LARGE SCALE GENOMIC DNA]</scope>
    <source>
        <tissue evidence="7">Leaves</tissue>
    </source>
</reference>
<dbReference type="OMA" id="PKEPWDV"/>
<feature type="compositionally biased region" description="Basic and acidic residues" evidence="4">
    <location>
        <begin position="935"/>
        <end position="962"/>
    </location>
</feature>
<dbReference type="CDD" id="cd00086">
    <property type="entry name" value="homeodomain"/>
    <property type="match status" value="1"/>
</dbReference>
<sequence>MATSNTNQQLALVVSSNTTTSYEELLESQKELISNQICELQNIVSKQCKLTGVNPLSQEMAAGALSIKIGKRPRDLLNPKAIKYMQSIFSVKDEISKKEMRAISALFGLTATQVRDFFNAQRARVRRFIRLSREKAVQSAESVQQHDESMSSNVDPPNNPVPLNAVGPSSIEAPSCSAQDEVLPDTDESEKYFIAHIFDLLRKEETFSGQVKLMEWILQIQNASVLYWFLTNGGVMILASWLSQAATEEQTTVLHVILRVLCHLPLHKALPAHMSATLQSVNKLRFYRKSDISNRAKSLLSRWSKMFARSQAMRKPNGNISSVDAQNEMLLKQSIGEIMENESLESRIDNPGAIYSLQENPENSRSQSIKLLTGPSDDSNMKLLRGVSSSHTRERRKVQLVEQPGQKPANRGPQVTRIVNANQGRPLSADDIQKAKMRAQFMRNKYGESYKSPHVKTEVSRAKAHVHPKVEEDLTSSSSMTSVTAKPHVQPKVAEHKSPVKRGSGDEIQALLVHCKEIMDSEEPVWKKCKRLQISWAVPPEMKINKEWSVCSGENSKEIDVQNNRIKREKEVFYTTPLEIPPNPKEPWDREMDYDDSLTPEIPTDQLPDEDDSMVAQPAEMAGDHTSNYAASTSTLAENNNRNMPGPDLELLAVLLKNPQIVFALTAGQGGSLTNEQMVKLLDAVKANAASGGSINTLVNGLVERKAEEKVEVSLPSPTPSSNPVTSGWRTESAKNPFSRQSVTVNGDPYAIPGVYYQETTQPTVAPITHQRFSNLVPDRGSVPAAINGLPTANLTQQAISPVVHQRFPDMVPDQRNIPAAGRAFSNAYYLPEHGGSQIQPQRQVVPEPRLSTIQSWAGQESLASSPYSTVEPSTTYNTYGNTYGTREFAQTGPSLAGPSRVRNGGYRDGPGFESWSPNNSPVRSHEYVDGWEYSDPHGRIYNHRPEMSRMQHDISRYRDQGGRNGGSHWRDRRR</sequence>
<feature type="DNA-binding region" description="Homeobox" evidence="3">
    <location>
        <begin position="70"/>
        <end position="129"/>
    </location>
</feature>
<comment type="subcellular location">
    <subcellularLocation>
        <location evidence="1 3">Nucleus</location>
    </subcellularLocation>
</comment>
<feature type="compositionally biased region" description="Low complexity" evidence="4">
    <location>
        <begin position="713"/>
        <end position="727"/>
    </location>
</feature>
<gene>
    <name evidence="7" type="ORF">HannXRQ_Chr04g0118111</name>
    <name evidence="6" type="ORF">HanXRQr2_Chr04g0177801</name>
</gene>
<dbReference type="PANTHER" id="PTHR33400">
    <property type="entry name" value="ZINC FINGER CCCH DOMAIN-CONTAINING PROTEIN 6-RELATED"/>
    <property type="match status" value="1"/>
</dbReference>
<evidence type="ECO:0000256" key="2">
    <source>
        <dbReference type="ARBA" id="ARBA00023125"/>
    </source>
</evidence>
<dbReference type="EMBL" id="CM007893">
    <property type="protein sequence ID" value="OTG29060.1"/>
    <property type="molecule type" value="Genomic_DNA"/>
</dbReference>
<feature type="region of interest" description="Disordered" evidence="4">
    <location>
        <begin position="452"/>
        <end position="502"/>
    </location>
</feature>
<reference evidence="6" key="3">
    <citation type="submission" date="2020-06" db="EMBL/GenBank/DDBJ databases">
        <title>Helianthus annuus Genome sequencing and assembly Release 2.</title>
        <authorList>
            <person name="Gouzy J."/>
            <person name="Langlade N."/>
            <person name="Munos S."/>
        </authorList>
    </citation>
    <scope>NUCLEOTIDE SEQUENCE</scope>
    <source>
        <tissue evidence="6">Leaves</tissue>
    </source>
</reference>
<name>A0A251V0D1_HELAN</name>
<proteinExistence type="predicted"/>
<organism evidence="7 8">
    <name type="scientific">Helianthus annuus</name>
    <name type="common">Common sunflower</name>
    <dbReference type="NCBI Taxonomy" id="4232"/>
    <lineage>
        <taxon>Eukaryota</taxon>
        <taxon>Viridiplantae</taxon>
        <taxon>Streptophyta</taxon>
        <taxon>Embryophyta</taxon>
        <taxon>Tracheophyta</taxon>
        <taxon>Spermatophyta</taxon>
        <taxon>Magnoliopsida</taxon>
        <taxon>eudicotyledons</taxon>
        <taxon>Gunneridae</taxon>
        <taxon>Pentapetalae</taxon>
        <taxon>asterids</taxon>
        <taxon>campanulids</taxon>
        <taxon>Asterales</taxon>
        <taxon>Asteraceae</taxon>
        <taxon>Asteroideae</taxon>
        <taxon>Heliantheae alliance</taxon>
        <taxon>Heliantheae</taxon>
        <taxon>Helianthus</taxon>
    </lineage>
</organism>
<evidence type="ECO:0000313" key="7">
    <source>
        <dbReference type="EMBL" id="OTG29060.1"/>
    </source>
</evidence>
<keyword evidence="2 3" id="KW-0238">DNA-binding</keyword>